<gene>
    <name evidence="1" type="ORF">CKO40_21075</name>
</gene>
<comment type="caution">
    <text evidence="1">The sequence shown here is derived from an EMBL/GenBank/DDBJ whole genome shotgun (WGS) entry which is preliminary data.</text>
</comment>
<dbReference type="EMBL" id="NRSJ01000058">
    <property type="protein sequence ID" value="MBK1706960.1"/>
    <property type="molecule type" value="Genomic_DNA"/>
</dbReference>
<evidence type="ECO:0000313" key="2">
    <source>
        <dbReference type="Proteomes" id="UP001296776"/>
    </source>
</evidence>
<proteinExistence type="predicted"/>
<accession>A0AAJ0U912</accession>
<dbReference type="Proteomes" id="UP001296776">
    <property type="component" value="Unassembled WGS sequence"/>
</dbReference>
<organism evidence="1 2">
    <name type="scientific">Halochromatium glycolicum</name>
    <dbReference type="NCBI Taxonomy" id="85075"/>
    <lineage>
        <taxon>Bacteria</taxon>
        <taxon>Pseudomonadati</taxon>
        <taxon>Pseudomonadota</taxon>
        <taxon>Gammaproteobacteria</taxon>
        <taxon>Chromatiales</taxon>
        <taxon>Chromatiaceae</taxon>
        <taxon>Halochromatium</taxon>
    </lineage>
</organism>
<name>A0AAJ0U912_9GAMM</name>
<protein>
    <submittedName>
        <fullName evidence="1">Uncharacterized protein</fullName>
    </submittedName>
</protein>
<reference evidence="1" key="1">
    <citation type="submission" date="2017-08" db="EMBL/GenBank/DDBJ databases">
        <authorList>
            <person name="Imhoff J.F."/>
            <person name="Rahn T."/>
            <person name="Kuenzel S."/>
            <person name="Neulinger S.C."/>
        </authorList>
    </citation>
    <scope>NUCLEOTIDE SEQUENCE</scope>
    <source>
        <strain evidence="1">DSM 11080</strain>
    </source>
</reference>
<keyword evidence="2" id="KW-1185">Reference proteome</keyword>
<evidence type="ECO:0000313" key="1">
    <source>
        <dbReference type="EMBL" id="MBK1706960.1"/>
    </source>
</evidence>
<dbReference type="AlphaFoldDB" id="A0AAJ0U912"/>
<reference evidence="1" key="2">
    <citation type="journal article" date="2020" name="Microorganisms">
        <title>Osmotic Adaptation and Compatible Solute Biosynthesis of Phototrophic Bacteria as Revealed from Genome Analyses.</title>
        <authorList>
            <person name="Imhoff J.F."/>
            <person name="Rahn T."/>
            <person name="Kunzel S."/>
            <person name="Keller A."/>
            <person name="Neulinger S.C."/>
        </authorList>
    </citation>
    <scope>NUCLEOTIDE SEQUENCE</scope>
    <source>
        <strain evidence="1">DSM 11080</strain>
    </source>
</reference>
<sequence length="71" mass="8050">MHRLLRHWHTLRHLRPVQFYGRLWFRLYRPRLARPDRSSAGCCSLTLRGLGPGFPAGTTVTAGPALTADLP</sequence>